<name>A0A8J6C0Z8_DIALT</name>
<dbReference type="InterPro" id="IPR011128">
    <property type="entry name" value="G3P_DH_NAD-dep_N"/>
</dbReference>
<comment type="similarity">
    <text evidence="1 5">Belongs to the NAD-dependent glycerol-3-phosphate dehydrogenase family.</text>
</comment>
<feature type="domain" description="Glycerol-3-phosphate dehydrogenase NAD-dependent N-terminal" evidence="8">
    <location>
        <begin position="35"/>
        <end position="173"/>
    </location>
</feature>
<evidence type="ECO:0000256" key="7">
    <source>
        <dbReference type="SAM" id="Phobius"/>
    </source>
</evidence>
<accession>A0A8J6C0Z8</accession>
<sequence length="569" mass="59075">MQPSVSLDSFGSFDGLSSSAPVEARAAPLGGRERVAIIGACEWGTALARVIGAATHGATRFEDTVRMWVPAERLDGQRLCDCINEARENGKYLPGVKLPINVVAEHSIRRAVSGATLLVFAVPPHHAVRLIPRMRRAYHANARALCLVTGVQMGADGTLLLASTVVSRALAGHAGAPALAVHPTASPGGLAPAVMPAVTPAVSVLVGADLLPDVVHGRPCELIIGCPDAPTAELWRTLLTTEAVHVVVAPSAAIAELVAHFAPIVALAAGFADGVGAGGNAKAAIVRHGLCEMRRAVGVLLRTPEPSPLAFSSALSLLVSECYGGHSAACAAEFARRARLGPDSGPRGARAPRWEEVGHELLGGARARGVRALRTTARCLRAAGVDERRFPLIARTYEVAFLRRPPEHIVATCAHDALWRARARRRMATAMLRGVGTLALACLVGVGVFLLQREAMSAALHVERLGDGAARTVAAASYGAAVCCVHSMLRWALFGIGQLRARSLAALAALLTAGLLAAAAAAERARAVHGVPALCGWLAVVPAALALGFAPLARAYVQQPLGEFLLEIG</sequence>
<keyword evidence="2 5" id="KW-0560">Oxidoreductase</keyword>
<dbReference type="Pfam" id="PF01210">
    <property type="entry name" value="NAD_Gly3P_dh_N"/>
    <property type="match status" value="1"/>
</dbReference>
<dbReference type="Gene3D" id="3.40.50.720">
    <property type="entry name" value="NAD(P)-binding Rossmann-like Domain"/>
    <property type="match status" value="1"/>
</dbReference>
<dbReference type="Pfam" id="PF07479">
    <property type="entry name" value="NAD_Gly3P_dh_C"/>
    <property type="match status" value="1"/>
</dbReference>
<reference evidence="10" key="1">
    <citation type="submission" date="2021-05" db="EMBL/GenBank/DDBJ databases">
        <title>The genome of the haptophyte Pavlova lutheri (Diacronema luteri, Pavlovales) - a model for lipid biosynthesis in eukaryotic algae.</title>
        <authorList>
            <person name="Hulatt C.J."/>
            <person name="Posewitz M.C."/>
        </authorList>
    </citation>
    <scope>NUCLEOTIDE SEQUENCE</scope>
    <source>
        <strain evidence="10">NIVA-4/92</strain>
    </source>
</reference>
<evidence type="ECO:0000259" key="9">
    <source>
        <dbReference type="Pfam" id="PF07479"/>
    </source>
</evidence>
<keyword evidence="7" id="KW-1133">Transmembrane helix</keyword>
<evidence type="ECO:0000313" key="11">
    <source>
        <dbReference type="Proteomes" id="UP000751190"/>
    </source>
</evidence>
<feature type="domain" description="Glycerol-3-phosphate dehydrogenase NAD-dependent C-terminal" evidence="9">
    <location>
        <begin position="256"/>
        <end position="410"/>
    </location>
</feature>
<dbReference type="InterPro" id="IPR013328">
    <property type="entry name" value="6PGD_dom2"/>
</dbReference>
<evidence type="ECO:0000313" key="10">
    <source>
        <dbReference type="EMBL" id="KAG8458347.1"/>
    </source>
</evidence>
<evidence type="ECO:0000259" key="8">
    <source>
        <dbReference type="Pfam" id="PF01210"/>
    </source>
</evidence>
<dbReference type="AlphaFoldDB" id="A0A8J6C0Z8"/>
<dbReference type="GO" id="GO:0046168">
    <property type="term" value="P:glycerol-3-phosphate catabolic process"/>
    <property type="evidence" value="ECO:0007669"/>
    <property type="project" value="UniProtKB-UniRule"/>
</dbReference>
<feature type="transmembrane region" description="Helical" evidence="7">
    <location>
        <begin position="504"/>
        <end position="522"/>
    </location>
</feature>
<gene>
    <name evidence="10" type="ORF">KFE25_005194</name>
</gene>
<keyword evidence="7" id="KW-0812">Transmembrane</keyword>
<feature type="transmembrane region" description="Helical" evidence="7">
    <location>
        <begin position="472"/>
        <end position="492"/>
    </location>
</feature>
<dbReference type="InterPro" id="IPR006168">
    <property type="entry name" value="G3P_DH_NAD-dep"/>
</dbReference>
<dbReference type="Proteomes" id="UP000751190">
    <property type="component" value="Unassembled WGS sequence"/>
</dbReference>
<dbReference type="Gene3D" id="1.10.1040.10">
    <property type="entry name" value="N-(1-d-carboxylethyl)-l-norvaline Dehydrogenase, domain 2"/>
    <property type="match status" value="1"/>
</dbReference>
<evidence type="ECO:0000256" key="1">
    <source>
        <dbReference type="ARBA" id="ARBA00011009"/>
    </source>
</evidence>
<comment type="catalytic activity">
    <reaction evidence="4 6">
        <text>sn-glycerol 3-phosphate + NAD(+) = dihydroxyacetone phosphate + NADH + H(+)</text>
        <dbReference type="Rhea" id="RHEA:11092"/>
        <dbReference type="ChEBI" id="CHEBI:15378"/>
        <dbReference type="ChEBI" id="CHEBI:57540"/>
        <dbReference type="ChEBI" id="CHEBI:57597"/>
        <dbReference type="ChEBI" id="CHEBI:57642"/>
        <dbReference type="ChEBI" id="CHEBI:57945"/>
        <dbReference type="EC" id="1.1.1.8"/>
    </reaction>
</comment>
<keyword evidence="3 5" id="KW-0520">NAD</keyword>
<dbReference type="GO" id="GO:0005975">
    <property type="term" value="P:carbohydrate metabolic process"/>
    <property type="evidence" value="ECO:0007669"/>
    <property type="project" value="InterPro"/>
</dbReference>
<evidence type="ECO:0000256" key="4">
    <source>
        <dbReference type="ARBA" id="ARBA00048683"/>
    </source>
</evidence>
<dbReference type="PRINTS" id="PR00077">
    <property type="entry name" value="GPDHDRGNASE"/>
</dbReference>
<dbReference type="EC" id="1.1.1.8" evidence="6"/>
<dbReference type="SUPFAM" id="SSF51735">
    <property type="entry name" value="NAD(P)-binding Rossmann-fold domains"/>
    <property type="match status" value="1"/>
</dbReference>
<dbReference type="SUPFAM" id="SSF48179">
    <property type="entry name" value="6-phosphogluconate dehydrogenase C-terminal domain-like"/>
    <property type="match status" value="1"/>
</dbReference>
<dbReference type="GO" id="GO:0141152">
    <property type="term" value="F:glycerol-3-phosphate dehydrogenase (NAD+) activity"/>
    <property type="evidence" value="ECO:0007669"/>
    <property type="project" value="UniProtKB-UniRule"/>
</dbReference>
<dbReference type="GO" id="GO:0051287">
    <property type="term" value="F:NAD binding"/>
    <property type="evidence" value="ECO:0007669"/>
    <property type="project" value="UniProtKB-UniRule"/>
</dbReference>
<evidence type="ECO:0000256" key="3">
    <source>
        <dbReference type="ARBA" id="ARBA00023027"/>
    </source>
</evidence>
<dbReference type="OrthoDB" id="10263760at2759"/>
<dbReference type="GO" id="GO:0005829">
    <property type="term" value="C:cytosol"/>
    <property type="evidence" value="ECO:0007669"/>
    <property type="project" value="TreeGrafter"/>
</dbReference>
<evidence type="ECO:0000256" key="2">
    <source>
        <dbReference type="ARBA" id="ARBA00023002"/>
    </source>
</evidence>
<feature type="transmembrane region" description="Helical" evidence="7">
    <location>
        <begin position="430"/>
        <end position="452"/>
    </location>
</feature>
<dbReference type="InterPro" id="IPR008927">
    <property type="entry name" value="6-PGluconate_DH-like_C_sf"/>
</dbReference>
<dbReference type="InterPro" id="IPR006109">
    <property type="entry name" value="G3P_DH_NAD-dep_C"/>
</dbReference>
<dbReference type="InterPro" id="IPR036291">
    <property type="entry name" value="NAD(P)-bd_dom_sf"/>
</dbReference>
<keyword evidence="11" id="KW-1185">Reference proteome</keyword>
<keyword evidence="7" id="KW-0472">Membrane</keyword>
<proteinExistence type="inferred from homology"/>
<evidence type="ECO:0000256" key="5">
    <source>
        <dbReference type="RuleBase" id="RU000437"/>
    </source>
</evidence>
<dbReference type="PANTHER" id="PTHR11728">
    <property type="entry name" value="GLYCEROL-3-PHOSPHATE DEHYDROGENASE"/>
    <property type="match status" value="1"/>
</dbReference>
<dbReference type="EMBL" id="JAGTXO010000054">
    <property type="protein sequence ID" value="KAG8458347.1"/>
    <property type="molecule type" value="Genomic_DNA"/>
</dbReference>
<dbReference type="PANTHER" id="PTHR11728:SF8">
    <property type="entry name" value="GLYCEROL-3-PHOSPHATE DEHYDROGENASE [NAD(+)]-RELATED"/>
    <property type="match status" value="1"/>
</dbReference>
<feature type="transmembrane region" description="Helical" evidence="7">
    <location>
        <begin position="528"/>
        <end position="550"/>
    </location>
</feature>
<comment type="caution">
    <text evidence="10">The sequence shown here is derived from an EMBL/GenBank/DDBJ whole genome shotgun (WGS) entry which is preliminary data.</text>
</comment>
<evidence type="ECO:0000256" key="6">
    <source>
        <dbReference type="RuleBase" id="RU361243"/>
    </source>
</evidence>
<organism evidence="10 11">
    <name type="scientific">Diacronema lutheri</name>
    <name type="common">Unicellular marine alga</name>
    <name type="synonym">Monochrysis lutheri</name>
    <dbReference type="NCBI Taxonomy" id="2081491"/>
    <lineage>
        <taxon>Eukaryota</taxon>
        <taxon>Haptista</taxon>
        <taxon>Haptophyta</taxon>
        <taxon>Pavlovophyceae</taxon>
        <taxon>Pavlovales</taxon>
        <taxon>Pavlovaceae</taxon>
        <taxon>Diacronema</taxon>
    </lineage>
</organism>
<protein>
    <recommendedName>
        <fullName evidence="6">Glycerol-3-phosphate dehydrogenase [NAD(+)]</fullName>
        <ecNumber evidence="6">1.1.1.8</ecNumber>
    </recommendedName>
</protein>